<evidence type="ECO:0000313" key="1">
    <source>
        <dbReference type="EMBL" id="GGI73087.1"/>
    </source>
</evidence>
<dbReference type="RefSeq" id="WP_264890761.1">
    <property type="nucleotide sequence ID" value="NZ_AP026830.1"/>
</dbReference>
<comment type="caution">
    <text evidence="1">The sequence shown here is derived from an EMBL/GenBank/DDBJ whole genome shotgun (WGS) entry which is preliminary data.</text>
</comment>
<dbReference type="GeneID" id="76206080"/>
<gene>
    <name evidence="1" type="ORF">GCM10007112_07460</name>
</gene>
<name>A0A830E1H0_9CREN</name>
<reference evidence="1" key="1">
    <citation type="journal article" date="2014" name="Int. J. Syst. Evol. Microbiol.">
        <title>Complete genome sequence of Corynebacterium casei LMG S-19264T (=DSM 44701T), isolated from a smear-ripened cheese.</title>
        <authorList>
            <consortium name="US DOE Joint Genome Institute (JGI-PGF)"/>
            <person name="Walter F."/>
            <person name="Albersmeier A."/>
            <person name="Kalinowski J."/>
            <person name="Ruckert C."/>
        </authorList>
    </citation>
    <scope>NUCLEOTIDE SEQUENCE</scope>
    <source>
        <strain evidence="1">JCM 11219</strain>
    </source>
</reference>
<dbReference type="AlphaFoldDB" id="A0A830E1H0"/>
<organism evidence="1 2">
    <name type="scientific">Vulcanisaeta souniana JCM 11219</name>
    <dbReference type="NCBI Taxonomy" id="1293586"/>
    <lineage>
        <taxon>Archaea</taxon>
        <taxon>Thermoproteota</taxon>
        <taxon>Thermoprotei</taxon>
        <taxon>Thermoproteales</taxon>
        <taxon>Thermoproteaceae</taxon>
        <taxon>Vulcanisaeta</taxon>
    </lineage>
</organism>
<sequence>MPNSLPGIPRDMKGFARSRDRERLDDVLGKVFRVPRDKTVRG</sequence>
<reference evidence="1" key="2">
    <citation type="submission" date="2020-09" db="EMBL/GenBank/DDBJ databases">
        <authorList>
            <person name="Sun Q."/>
            <person name="Ohkuma M."/>
        </authorList>
    </citation>
    <scope>NUCLEOTIDE SEQUENCE</scope>
    <source>
        <strain evidence="1">JCM 11219</strain>
    </source>
</reference>
<protein>
    <submittedName>
        <fullName evidence="1">Uncharacterized protein</fullName>
    </submittedName>
</protein>
<evidence type="ECO:0000313" key="2">
    <source>
        <dbReference type="Proteomes" id="UP000657075"/>
    </source>
</evidence>
<dbReference type="EMBL" id="BMNM01000002">
    <property type="protein sequence ID" value="GGI73087.1"/>
    <property type="molecule type" value="Genomic_DNA"/>
</dbReference>
<dbReference type="Proteomes" id="UP000657075">
    <property type="component" value="Unassembled WGS sequence"/>
</dbReference>
<proteinExistence type="predicted"/>
<accession>A0A830E1H0</accession>